<dbReference type="STRING" id="1357400.HMPREF2086_00376"/>
<dbReference type="EMBL" id="AZJI01000001">
    <property type="protein sequence ID" value="ETD25041.1"/>
    <property type="molecule type" value="Genomic_DNA"/>
</dbReference>
<dbReference type="PATRIC" id="fig|1357400.3.peg.518"/>
<comment type="caution">
    <text evidence="1">The sequence shown here is derived from an EMBL/GenBank/DDBJ whole genome shotgun (WGS) entry which is preliminary data.</text>
</comment>
<evidence type="ECO:0008006" key="3">
    <source>
        <dbReference type="Google" id="ProtNLM"/>
    </source>
</evidence>
<accession>V8CE97</accession>
<name>V8CE97_9HELI</name>
<dbReference type="InterPro" id="IPR018707">
    <property type="entry name" value="LpxR"/>
</dbReference>
<dbReference type="eggNOG" id="COG3528">
    <property type="taxonomic scope" value="Bacteria"/>
</dbReference>
<sequence length="412" mass="46092">MCVAKSSAHFCGEQKNAKKDEYQALLDEALKCTAKNPNQSNVCACANDSSAFGLDKAQKDDLQEYLPKKDLDTKAQQSDSTYKQNEVIPSPNTRAKHTLLLIYENDSNFDPHIDKYYTAGISLKFYSKDLQKPTNKGFYTFMHAISAPTFFPKALSRYLGEEADFATSFGVSLSQEMYAPKDRFSNPPPKSDHPYGGFLYTSIMLQNRFKYILEQFEVALGIVGKAALAKQAQDTIHEARNVKKLAGWDTQLQNEGIFNLYYRASFSIPQVYEKSKHIVDIMPQVSFAAGNAKSHAQANLIARVGYNLSANSLMPHINSGFVSTLPNRYGFSIEGYVGLGIRAVVRNIFLQGNSFSPRKDIEIYNGVGEFIFGVSLNYKRFFLSYSAITRTKEFVSQDMPTTFGSILLGVSF</sequence>
<organism evidence="1 2">
    <name type="scientific">Helicobacter macacae MIT 99-5501</name>
    <dbReference type="NCBI Taxonomy" id="1357400"/>
    <lineage>
        <taxon>Bacteria</taxon>
        <taxon>Pseudomonadati</taxon>
        <taxon>Campylobacterota</taxon>
        <taxon>Epsilonproteobacteria</taxon>
        <taxon>Campylobacterales</taxon>
        <taxon>Helicobacteraceae</taxon>
        <taxon>Helicobacter</taxon>
    </lineage>
</organism>
<evidence type="ECO:0000313" key="2">
    <source>
        <dbReference type="Proteomes" id="UP000018731"/>
    </source>
</evidence>
<reference evidence="1 2" key="1">
    <citation type="journal article" date="2014" name="Genome Announc.">
        <title>Draft genome sequences of six enterohepatic helicobacter species isolated from humans and one from rhesus macaques.</title>
        <authorList>
            <person name="Shen Z."/>
            <person name="Sheh A."/>
            <person name="Young S.K."/>
            <person name="Abouelliel A."/>
            <person name="Ward D.V."/>
            <person name="Earl A.M."/>
            <person name="Fox J.G."/>
        </authorList>
    </citation>
    <scope>NUCLEOTIDE SEQUENCE [LARGE SCALE GENOMIC DNA]</scope>
    <source>
        <strain evidence="1 2">MIT 99-5501</strain>
    </source>
</reference>
<keyword evidence="2" id="KW-1185">Reference proteome</keyword>
<dbReference type="Pfam" id="PF09982">
    <property type="entry name" value="LpxR"/>
    <property type="match status" value="1"/>
</dbReference>
<proteinExistence type="predicted"/>
<evidence type="ECO:0000313" key="1">
    <source>
        <dbReference type="EMBL" id="ETD25041.1"/>
    </source>
</evidence>
<dbReference type="AlphaFoldDB" id="V8CE97"/>
<dbReference type="Gene3D" id="2.40.128.140">
    <property type="entry name" value="Outer membrane protein"/>
    <property type="match status" value="1"/>
</dbReference>
<dbReference type="HOGENOM" id="CLU_055418_0_0_7"/>
<dbReference type="InterPro" id="IPR037107">
    <property type="entry name" value="Put_OMP_sf"/>
</dbReference>
<gene>
    <name evidence="1" type="ORF">HMPREF2086_00376</name>
</gene>
<dbReference type="Proteomes" id="UP000018731">
    <property type="component" value="Unassembled WGS sequence"/>
</dbReference>
<protein>
    <recommendedName>
        <fullName evidence="3">Outer membrane protein</fullName>
    </recommendedName>
</protein>